<dbReference type="Gene3D" id="2.160.20.10">
    <property type="entry name" value="Single-stranded right-handed beta-helix, Pectin lyase-like"/>
    <property type="match status" value="2"/>
</dbReference>
<dbReference type="InterPro" id="IPR012334">
    <property type="entry name" value="Pectin_lyas_fold"/>
</dbReference>
<dbReference type="EMBL" id="WIWS01000057">
    <property type="protein sequence ID" value="KAF3214752.1"/>
    <property type="molecule type" value="Genomic_DNA"/>
</dbReference>
<protein>
    <recommendedName>
        <fullName evidence="1">Rhamnogalacturonase A/B/Epimerase-like pectate lyase domain-containing protein</fullName>
    </recommendedName>
</protein>
<evidence type="ECO:0000313" key="3">
    <source>
        <dbReference type="Proteomes" id="UP000472727"/>
    </source>
</evidence>
<dbReference type="Pfam" id="PF12708">
    <property type="entry name" value="Pect-lyase_RHGA_epim"/>
    <property type="match status" value="2"/>
</dbReference>
<organism evidence="2 3">
    <name type="scientific">Orbilia oligospora</name>
    <name type="common">Nematode-trapping fungus</name>
    <name type="synonym">Arthrobotrys oligospora</name>
    <dbReference type="NCBI Taxonomy" id="2813651"/>
    <lineage>
        <taxon>Eukaryota</taxon>
        <taxon>Fungi</taxon>
        <taxon>Dikarya</taxon>
        <taxon>Ascomycota</taxon>
        <taxon>Pezizomycotina</taxon>
        <taxon>Orbiliomycetes</taxon>
        <taxon>Orbiliales</taxon>
        <taxon>Orbiliaceae</taxon>
        <taxon>Orbilia</taxon>
    </lineage>
</organism>
<name>A0A7C8QKU5_ORBOL</name>
<dbReference type="AlphaFoldDB" id="A0A7C8QKU5"/>
<comment type="caution">
    <text evidence="2">The sequence shown here is derived from an EMBL/GenBank/DDBJ whole genome shotgun (WGS) entry which is preliminary data.</text>
</comment>
<accession>A0A7C8QKU5</accession>
<feature type="domain" description="Rhamnogalacturonase A/B/Epimerase-like pectate lyase" evidence="1">
    <location>
        <begin position="40"/>
        <end position="79"/>
    </location>
</feature>
<reference evidence="2 3" key="1">
    <citation type="submission" date="2019-06" db="EMBL/GenBank/DDBJ databases">
        <authorList>
            <person name="Palmer J.M."/>
        </authorList>
    </citation>
    <scope>NUCLEOTIDE SEQUENCE [LARGE SCALE GENOMIC DNA]</scope>
    <source>
        <strain evidence="2 3">TWF106</strain>
    </source>
</reference>
<evidence type="ECO:0000313" key="2">
    <source>
        <dbReference type="EMBL" id="KAF3214752.1"/>
    </source>
</evidence>
<dbReference type="SUPFAM" id="SSF51126">
    <property type="entry name" value="Pectin lyase-like"/>
    <property type="match status" value="1"/>
</dbReference>
<dbReference type="Proteomes" id="UP000472727">
    <property type="component" value="Unassembled WGS sequence"/>
</dbReference>
<dbReference type="InterPro" id="IPR011050">
    <property type="entry name" value="Pectin_lyase_fold/virulence"/>
</dbReference>
<sequence>MEVLNENQTAILNPRAPDDFWLTQVEHGHHPHAPAGYQVFRNVKDFGAKGDGATDDTEAINKAISSGNRYGLGCGSTTERTAPGNNQVGIFTENGSGGFLTDLTFFGGNIGMKCGSQQFTARNLQLTSQVTANLPASGAQNQPPVPASECREDCNIWRRLTGTCCGVGGSMCNPAVVPSGAELLFTVPLSGVKFTTPVTVEATEAIEDARACQLPESGTCGASPFELKSRDSSVELQKIQKRGRVFGAKWMACDFSTQPGFPWAVTGDYHAVYTCKGSAGYFPNICGNLRSAIEARGQPSIVTRITHVWGLSGSRTTEDWYGARPENAGAALGETGGWSIAGCNIEEYPFWSVNALPAPARDHPVLRLVEQTENSQHAADWDQFLVAVDRYYFKSYRSGTVMTTRLDSADYTTAAGAPPPGVMPRSGLTFKITWDADTPGESDGNWGLEDRGKNICGIPFGTNFLVVGPYPPGHANEPYSDPYLTRAGNTESTLQFCDWPSPGTLSIRQGILPQSREIVYATTQGPRGGTIPPYPPSVNWAWEQTTFVGDGSTTTMLKEVPTSCRPWPLASLVVPSEPATYRIPSNMNDLPV</sequence>
<gene>
    <name evidence="2" type="ORF">TWF106_008921</name>
</gene>
<evidence type="ECO:0000259" key="1">
    <source>
        <dbReference type="Pfam" id="PF12708"/>
    </source>
</evidence>
<feature type="domain" description="Rhamnogalacturonase A/B/Epimerase-like pectate lyase" evidence="1">
    <location>
        <begin position="81"/>
        <end position="132"/>
    </location>
</feature>
<proteinExistence type="predicted"/>
<dbReference type="InterPro" id="IPR024535">
    <property type="entry name" value="RHGA/B-epi-like_pectate_lyase"/>
</dbReference>